<feature type="compositionally biased region" description="Low complexity" evidence="3">
    <location>
        <begin position="321"/>
        <end position="333"/>
    </location>
</feature>
<evidence type="ECO:0000256" key="1">
    <source>
        <dbReference type="ARBA" id="ARBA00022837"/>
    </source>
</evidence>
<dbReference type="SMART" id="SM00054">
    <property type="entry name" value="EFh"/>
    <property type="match status" value="5"/>
</dbReference>
<feature type="coiled-coil region" evidence="2">
    <location>
        <begin position="584"/>
        <end position="698"/>
    </location>
</feature>
<gene>
    <name evidence="6" type="ORF">DICPUDRAFT_148600</name>
</gene>
<dbReference type="OMA" id="MSKFTPT"/>
<feature type="compositionally biased region" description="Low complexity" evidence="3">
    <location>
        <begin position="1006"/>
        <end position="1080"/>
    </location>
</feature>
<dbReference type="Pfam" id="PF12763">
    <property type="entry name" value="EH"/>
    <property type="match status" value="3"/>
</dbReference>
<feature type="compositionally biased region" description="Low complexity" evidence="3">
    <location>
        <begin position="839"/>
        <end position="853"/>
    </location>
</feature>
<feature type="compositionally biased region" description="Polar residues" evidence="3">
    <location>
        <begin position="829"/>
        <end position="838"/>
    </location>
</feature>
<protein>
    <submittedName>
        <fullName evidence="6">Uncharacterized protein</fullName>
    </submittedName>
</protein>
<keyword evidence="7" id="KW-1185">Reference proteome</keyword>
<dbReference type="InParanoid" id="F0ZBJ2"/>
<sequence length="1118" mass="124368">MRPEAQVPPAQRQYYEELFLLCDSDKDGVIGLTDASFFRYSMLPNEILREVWQIADVNNGYLNIEDFIVALKLISLAQMGAPVTLESVKSMPVVPPPRLSEVPPMKNDWAISNSDKQNYIDLFNKYDDDQDGYILGSQAKSIFSSSGLPAKILGHIWNLSDLNKDQKLDCQEFIIAAFLIRSVLKGYELPVRIPESLITSSHYISSAGVPSPKIPEWMIPPTERIVYEDLFNKNQQSGYFTGQQAKVLFEKSNLSIHDLKLIWDLADYNQEQYLDKQKFVIAMFLINQRKKGKELPQSLPNILMESSKSNFNPAMFSPTHQSQASDSDSKSSSNKYNINLNDIVGNISNQSPISSGGGSGSITNNNSVQSNSGGLNVSNSLVSPPPQQLQQQFSQQQLQPPPQQQSPNIGSTPQPQAQPTLQRQGSFTFDSNTNLIAKPPAKPGSVTRMNSFSQVSPQSSVSNSSYVPSPQSSLNNNNNYVSSPQSSYVQQPSQNMNQLYSDIDKAKQISEQEKIKQEDLSFKFNQEVQLEAELKQQLEDEQKQLQVVQEMIKTEESNLQMKKQSNSELKEHINTTRSDIKSSKVQLEQTLSLLKEKTELYDEQREQLNQLNDDLQEKQQELEKNRKELEFLLASIESIKQNRSDVKNQLATIAKLINESKAEIKQLAEEQKQQKQQLQQEQQQLQQQQQQQQQLSSSKPLSAVKSDDNISFATSIAPANNTTSSTTTNNATGDEWDFFGTPTPSRTSTSLPTSPFDDKFSIPFTAPSTTTNPTTTNPMNTSNNSVTFSSSPSSSFINAGNNNAPSPVKSNVSQLKTSSSSVGRKYSGDSKTIPNPTFSSNAATNNSASVSSNNSFTDNSVDTMANAFGSEQFSFSSYSTSKQDPFGESAPFGEDTTSVKDAGSETLSEAHALFDNKDSLFETNESFQSSKDPFGQIIFSSFNRDSFVFGSSSENQQNNSNIISENGAFSQTNDNDFFSSNNTVPNNNSNDFDGFEDFAPQSQTLDQQPIQQEQDSQQQPEFGVKFNDNFDFGSSNFNSSNLNNENLSNDPFNNSLNDNNNNDNSNNNNDPFSQDNNDNFNTAPQKIKIIMTHSKVSVILAAHHSHLMIANLMMMMMI</sequence>
<feature type="coiled-coil region" evidence="2">
    <location>
        <begin position="524"/>
        <end position="558"/>
    </location>
</feature>
<dbReference type="PANTHER" id="PTHR11216:SF174">
    <property type="entry name" value="GH06923P"/>
    <property type="match status" value="1"/>
</dbReference>
<proteinExistence type="predicted"/>
<evidence type="ECO:0000259" key="4">
    <source>
        <dbReference type="PROSITE" id="PS50031"/>
    </source>
</evidence>
<feature type="compositionally biased region" description="Low complexity" evidence="3">
    <location>
        <begin position="361"/>
        <end position="398"/>
    </location>
</feature>
<reference evidence="7" key="1">
    <citation type="journal article" date="2011" name="Genome Biol.">
        <title>Comparative genomics of the social amoebae Dictyostelium discoideum and Dictyostelium purpureum.</title>
        <authorList>
            <consortium name="US DOE Joint Genome Institute (JGI-PGF)"/>
            <person name="Sucgang R."/>
            <person name="Kuo A."/>
            <person name="Tian X."/>
            <person name="Salerno W."/>
            <person name="Parikh A."/>
            <person name="Feasley C.L."/>
            <person name="Dalin E."/>
            <person name="Tu H."/>
            <person name="Huang E."/>
            <person name="Barry K."/>
            <person name="Lindquist E."/>
            <person name="Shapiro H."/>
            <person name="Bruce D."/>
            <person name="Schmutz J."/>
            <person name="Salamov A."/>
            <person name="Fey P."/>
            <person name="Gaudet P."/>
            <person name="Anjard C."/>
            <person name="Babu M.M."/>
            <person name="Basu S."/>
            <person name="Bushmanova Y."/>
            <person name="van der Wel H."/>
            <person name="Katoh-Kurasawa M."/>
            <person name="Dinh C."/>
            <person name="Coutinho P.M."/>
            <person name="Saito T."/>
            <person name="Elias M."/>
            <person name="Schaap P."/>
            <person name="Kay R.R."/>
            <person name="Henrissat B."/>
            <person name="Eichinger L."/>
            <person name="Rivero F."/>
            <person name="Putnam N.H."/>
            <person name="West C.M."/>
            <person name="Loomis W.F."/>
            <person name="Chisholm R.L."/>
            <person name="Shaulsky G."/>
            <person name="Strassmann J.E."/>
            <person name="Queller D.C."/>
            <person name="Kuspa A."/>
            <person name="Grigoriev I.V."/>
        </authorList>
    </citation>
    <scope>NUCLEOTIDE SEQUENCE [LARGE SCALE GENOMIC DNA]</scope>
    <source>
        <strain evidence="7">QSDP1</strain>
    </source>
</reference>
<feature type="compositionally biased region" description="Low complexity" evidence="3">
    <location>
        <begin position="715"/>
        <end position="732"/>
    </location>
</feature>
<dbReference type="GO" id="GO:0005737">
    <property type="term" value="C:cytoplasm"/>
    <property type="evidence" value="ECO:0000318"/>
    <property type="project" value="GO_Central"/>
</dbReference>
<dbReference type="GeneID" id="10506830"/>
<dbReference type="Gene3D" id="1.10.238.10">
    <property type="entry name" value="EF-hand"/>
    <property type="match status" value="3"/>
</dbReference>
<dbReference type="FunCoup" id="F0ZBJ2">
    <property type="interactions" value="346"/>
</dbReference>
<dbReference type="KEGG" id="dpp:DICPUDRAFT_148600"/>
<dbReference type="VEuPathDB" id="AmoebaDB:DICPUDRAFT_148600"/>
<feature type="region of interest" description="Disordered" evidence="3">
    <location>
        <begin position="965"/>
        <end position="1080"/>
    </location>
</feature>
<keyword evidence="2" id="KW-0175">Coiled coil</keyword>
<dbReference type="GO" id="GO:0030674">
    <property type="term" value="F:protein-macromolecule adaptor activity"/>
    <property type="evidence" value="ECO:0000318"/>
    <property type="project" value="GO_Central"/>
</dbReference>
<dbReference type="GO" id="GO:0030122">
    <property type="term" value="C:AP-2 adaptor complex"/>
    <property type="evidence" value="ECO:0007669"/>
    <property type="project" value="EnsemblProtists"/>
</dbReference>
<feature type="domain" description="EH" evidence="4">
    <location>
        <begin position="223"/>
        <end position="310"/>
    </location>
</feature>
<feature type="compositionally biased region" description="Low complexity" evidence="3">
    <location>
        <begin position="451"/>
        <end position="491"/>
    </location>
</feature>
<dbReference type="eggNOG" id="KOG0998">
    <property type="taxonomic scope" value="Eukaryota"/>
</dbReference>
<dbReference type="PANTHER" id="PTHR11216">
    <property type="entry name" value="EH DOMAIN"/>
    <property type="match status" value="1"/>
</dbReference>
<dbReference type="InterPro" id="IPR018247">
    <property type="entry name" value="EF_Hand_1_Ca_BS"/>
</dbReference>
<dbReference type="GO" id="GO:0005509">
    <property type="term" value="F:calcium ion binding"/>
    <property type="evidence" value="ECO:0007669"/>
    <property type="project" value="InterPro"/>
</dbReference>
<feature type="region of interest" description="Disordered" evidence="3">
    <location>
        <begin position="349"/>
        <end position="491"/>
    </location>
</feature>
<feature type="compositionally biased region" description="Low complexity" evidence="3">
    <location>
        <begin position="765"/>
        <end position="798"/>
    </location>
</feature>
<dbReference type="EMBL" id="GL870971">
    <property type="protein sequence ID" value="EGC38705.1"/>
    <property type="molecule type" value="Genomic_DNA"/>
</dbReference>
<dbReference type="InterPro" id="IPR011992">
    <property type="entry name" value="EF-hand-dom_pair"/>
</dbReference>
<keyword evidence="1" id="KW-0106">Calcium</keyword>
<dbReference type="InterPro" id="IPR000261">
    <property type="entry name" value="EH_dom"/>
</dbReference>
<dbReference type="GO" id="GO:0006897">
    <property type="term" value="P:endocytosis"/>
    <property type="evidence" value="ECO:0000318"/>
    <property type="project" value="GO_Central"/>
</dbReference>
<dbReference type="SUPFAM" id="SSF47473">
    <property type="entry name" value="EF-hand"/>
    <property type="match status" value="3"/>
</dbReference>
<dbReference type="GO" id="GO:0005886">
    <property type="term" value="C:plasma membrane"/>
    <property type="evidence" value="ECO:0000318"/>
    <property type="project" value="GO_Central"/>
</dbReference>
<dbReference type="SMART" id="SM00027">
    <property type="entry name" value="EH"/>
    <property type="match status" value="3"/>
</dbReference>
<feature type="compositionally biased region" description="Polar residues" evidence="3">
    <location>
        <begin position="967"/>
        <end position="978"/>
    </location>
</feature>
<dbReference type="PROSITE" id="PS00018">
    <property type="entry name" value="EF_HAND_1"/>
    <property type="match status" value="1"/>
</dbReference>
<feature type="domain" description="EH" evidence="4">
    <location>
        <begin position="11"/>
        <end position="106"/>
    </location>
</feature>
<evidence type="ECO:0000256" key="3">
    <source>
        <dbReference type="SAM" id="MobiDB-lite"/>
    </source>
</evidence>
<dbReference type="GO" id="GO:0016197">
    <property type="term" value="P:endosomal transport"/>
    <property type="evidence" value="ECO:0000318"/>
    <property type="project" value="GO_Central"/>
</dbReference>
<dbReference type="PROSITE" id="PS50031">
    <property type="entry name" value="EH"/>
    <property type="match status" value="3"/>
</dbReference>
<feature type="compositionally biased region" description="Low complexity" evidence="3">
    <location>
        <begin position="979"/>
        <end position="990"/>
    </location>
</feature>
<feature type="region of interest" description="Disordered" evidence="3">
    <location>
        <begin position="310"/>
        <end position="336"/>
    </location>
</feature>
<dbReference type="Proteomes" id="UP000001064">
    <property type="component" value="Unassembled WGS sequence"/>
</dbReference>
<feature type="domain" description="EH" evidence="4">
    <location>
        <begin position="115"/>
        <end position="204"/>
    </location>
</feature>
<organism evidence="6 7">
    <name type="scientific">Dictyostelium purpureum</name>
    <name type="common">Slime mold</name>
    <dbReference type="NCBI Taxonomy" id="5786"/>
    <lineage>
        <taxon>Eukaryota</taxon>
        <taxon>Amoebozoa</taxon>
        <taxon>Evosea</taxon>
        <taxon>Eumycetozoa</taxon>
        <taxon>Dictyostelia</taxon>
        <taxon>Dictyosteliales</taxon>
        <taxon>Dictyosteliaceae</taxon>
        <taxon>Dictyostelium</taxon>
    </lineage>
</organism>
<dbReference type="OrthoDB" id="524326at2759"/>
<feature type="compositionally biased region" description="Low complexity" evidence="3">
    <location>
        <begin position="741"/>
        <end position="755"/>
    </location>
</feature>
<feature type="region of interest" description="Disordered" evidence="3">
    <location>
        <begin position="715"/>
        <end position="853"/>
    </location>
</feature>
<evidence type="ECO:0000259" key="5">
    <source>
        <dbReference type="PROSITE" id="PS50222"/>
    </source>
</evidence>
<evidence type="ECO:0000256" key="2">
    <source>
        <dbReference type="SAM" id="Coils"/>
    </source>
</evidence>
<dbReference type="STRING" id="5786.F0ZBJ2"/>
<feature type="compositionally biased region" description="Polar residues" evidence="3">
    <location>
        <begin position="799"/>
        <end position="822"/>
    </location>
</feature>
<evidence type="ECO:0000313" key="7">
    <source>
        <dbReference type="Proteomes" id="UP000001064"/>
    </source>
</evidence>
<dbReference type="AlphaFoldDB" id="F0ZBJ2"/>
<feature type="compositionally biased region" description="Polar residues" evidence="3">
    <location>
        <begin position="408"/>
        <end position="435"/>
    </location>
</feature>
<feature type="domain" description="EF-hand" evidence="5">
    <location>
        <begin position="114"/>
        <end position="149"/>
    </location>
</feature>
<evidence type="ECO:0000313" key="6">
    <source>
        <dbReference type="EMBL" id="EGC38705.1"/>
    </source>
</evidence>
<dbReference type="CDD" id="cd00052">
    <property type="entry name" value="EH"/>
    <property type="match status" value="3"/>
</dbReference>
<dbReference type="RefSeq" id="XP_003284801.1">
    <property type="nucleotide sequence ID" value="XM_003284753.1"/>
</dbReference>
<dbReference type="InterPro" id="IPR002048">
    <property type="entry name" value="EF_hand_dom"/>
</dbReference>
<feature type="region of interest" description="Disordered" evidence="3">
    <location>
        <begin position="879"/>
        <end position="902"/>
    </location>
</feature>
<dbReference type="PROSITE" id="PS50222">
    <property type="entry name" value="EF_HAND_2"/>
    <property type="match status" value="1"/>
</dbReference>
<name>F0ZBJ2_DICPU</name>
<accession>F0ZBJ2</accession>